<evidence type="ECO:0000256" key="1">
    <source>
        <dbReference type="ARBA" id="ARBA00009660"/>
    </source>
</evidence>
<reference evidence="10" key="1">
    <citation type="submission" date="2016-10" db="EMBL/GenBank/DDBJ databases">
        <authorList>
            <person name="Varghese N."/>
            <person name="Submissions S."/>
        </authorList>
    </citation>
    <scope>NUCLEOTIDE SEQUENCE [LARGE SCALE GENOMIC DNA]</scope>
    <source>
        <strain evidence="10">DSM 44945</strain>
    </source>
</reference>
<keyword evidence="2 6" id="KW-0813">Transport</keyword>
<dbReference type="InterPro" id="IPR001486">
    <property type="entry name" value="Hemoglobin_trunc"/>
</dbReference>
<evidence type="ECO:0000256" key="5">
    <source>
        <dbReference type="ARBA" id="ARBA00023004"/>
    </source>
</evidence>
<proteinExistence type="inferred from homology"/>
<evidence type="ECO:0000256" key="8">
    <source>
        <dbReference type="PIRSR" id="PIRSR601486-1"/>
    </source>
</evidence>
<dbReference type="CDD" id="cd00454">
    <property type="entry name" value="TrHb1_N"/>
    <property type="match status" value="1"/>
</dbReference>
<keyword evidence="10" id="KW-1185">Reference proteome</keyword>
<dbReference type="InterPro" id="IPR012292">
    <property type="entry name" value="Globin/Proto"/>
</dbReference>
<dbReference type="RefSeq" id="WP_092038134.1">
    <property type="nucleotide sequence ID" value="NZ_FOOK01000013.1"/>
</dbReference>
<evidence type="ECO:0000256" key="3">
    <source>
        <dbReference type="ARBA" id="ARBA00022617"/>
    </source>
</evidence>
<evidence type="ECO:0000313" key="9">
    <source>
        <dbReference type="EMBL" id="SFG04383.1"/>
    </source>
</evidence>
<dbReference type="GO" id="GO:0020037">
    <property type="term" value="F:heme binding"/>
    <property type="evidence" value="ECO:0007669"/>
    <property type="project" value="InterPro"/>
</dbReference>
<organism evidence="9 10">
    <name type="scientific">Planifilum fulgidum</name>
    <dbReference type="NCBI Taxonomy" id="201973"/>
    <lineage>
        <taxon>Bacteria</taxon>
        <taxon>Bacillati</taxon>
        <taxon>Bacillota</taxon>
        <taxon>Bacilli</taxon>
        <taxon>Bacillales</taxon>
        <taxon>Thermoactinomycetaceae</taxon>
        <taxon>Planifilum</taxon>
    </lineage>
</organism>
<keyword evidence="5 6" id="KW-0408">Iron</keyword>
<dbReference type="GO" id="GO:0005344">
    <property type="term" value="F:oxygen carrier activity"/>
    <property type="evidence" value="ECO:0007669"/>
    <property type="project" value="UniProtKB-UniRule"/>
</dbReference>
<comment type="cofactor">
    <cofactor evidence="7">
        <name>heme</name>
        <dbReference type="ChEBI" id="CHEBI:30413"/>
    </cofactor>
    <text evidence="7">Binds 1 heme group per subunit.</text>
</comment>
<feature type="binding site" description="distal binding residue" evidence="8">
    <location>
        <position position="75"/>
    </location>
    <ligand>
        <name>heme</name>
        <dbReference type="ChEBI" id="CHEBI:30413"/>
    </ligand>
    <ligandPart>
        <name>Fe</name>
        <dbReference type="ChEBI" id="CHEBI:18248"/>
    </ligandPart>
</feature>
<dbReference type="AlphaFoldDB" id="A0A1I2NLD2"/>
<dbReference type="STRING" id="201973.SAMN04488025_11379"/>
<comment type="similarity">
    <text evidence="1 6">Belongs to the truncated hemoglobin family. Group I subfamily.</text>
</comment>
<evidence type="ECO:0000256" key="7">
    <source>
        <dbReference type="PIRSR" id="PIRSR002030-1"/>
    </source>
</evidence>
<accession>A0A1I2NLD2</accession>
<gene>
    <name evidence="9" type="ORF">SAMN04488025_11379</name>
</gene>
<dbReference type="GO" id="GO:0019825">
    <property type="term" value="F:oxygen binding"/>
    <property type="evidence" value="ECO:0007669"/>
    <property type="project" value="InterPro"/>
</dbReference>
<feature type="binding site" description="distal binding residue" evidence="8">
    <location>
        <position position="51"/>
    </location>
    <ligand>
        <name>heme</name>
        <dbReference type="ChEBI" id="CHEBI:30413"/>
    </ligand>
    <ligandPart>
        <name>Fe</name>
        <dbReference type="ChEBI" id="CHEBI:18248"/>
    </ligandPart>
</feature>
<protein>
    <recommendedName>
        <fullName evidence="6">Group 1 truncated hemoglobin</fullName>
    </recommendedName>
</protein>
<dbReference type="GO" id="GO:0046872">
    <property type="term" value="F:metal ion binding"/>
    <property type="evidence" value="ECO:0007669"/>
    <property type="project" value="UniProtKB-UniRule"/>
</dbReference>
<dbReference type="InterPro" id="IPR009050">
    <property type="entry name" value="Globin-like_sf"/>
</dbReference>
<dbReference type="Pfam" id="PF01152">
    <property type="entry name" value="Bac_globin"/>
    <property type="match status" value="1"/>
</dbReference>
<dbReference type="EMBL" id="FOOK01000013">
    <property type="protein sequence ID" value="SFG04383.1"/>
    <property type="molecule type" value="Genomic_DNA"/>
</dbReference>
<feature type="binding site" description="proximal binding residue" evidence="7">
    <location>
        <position position="75"/>
    </location>
    <ligand>
        <name>heme</name>
        <dbReference type="ChEBI" id="CHEBI:30413"/>
    </ligand>
    <ligandPart>
        <name>Fe</name>
        <dbReference type="ChEBI" id="CHEBI:18248"/>
    </ligandPart>
</feature>
<dbReference type="OrthoDB" id="9795814at2"/>
<dbReference type="SUPFAM" id="SSF46458">
    <property type="entry name" value="Globin-like"/>
    <property type="match status" value="1"/>
</dbReference>
<evidence type="ECO:0000256" key="2">
    <source>
        <dbReference type="ARBA" id="ARBA00022448"/>
    </source>
</evidence>
<evidence type="ECO:0000256" key="4">
    <source>
        <dbReference type="ARBA" id="ARBA00022723"/>
    </source>
</evidence>
<evidence type="ECO:0000256" key="6">
    <source>
        <dbReference type="PIRNR" id="PIRNR002030"/>
    </source>
</evidence>
<dbReference type="InterPro" id="IPR016339">
    <property type="entry name" value="Hemoglobin_trunc_I"/>
</dbReference>
<keyword evidence="3 6" id="KW-0349">Heme</keyword>
<keyword evidence="6" id="KW-0561">Oxygen transport</keyword>
<dbReference type="Proteomes" id="UP000198661">
    <property type="component" value="Unassembled WGS sequence"/>
</dbReference>
<dbReference type="Gene3D" id="1.10.490.10">
    <property type="entry name" value="Globins"/>
    <property type="match status" value="1"/>
</dbReference>
<evidence type="ECO:0000313" key="10">
    <source>
        <dbReference type="Proteomes" id="UP000198661"/>
    </source>
</evidence>
<dbReference type="PIRSF" id="PIRSF002030">
    <property type="entry name" value="Globin_Protozoa/Cyanobacteria"/>
    <property type="match status" value="1"/>
</dbReference>
<keyword evidence="4 6" id="KW-0479">Metal-binding</keyword>
<name>A0A1I2NLD2_9BACL</name>
<sequence>MQESSQTTLYEQLGGQEAIDAVVEEFYARVLADEKVKDLFKNTDMEKQKRHQAAFIAYATGGPNRYRGRTIKKAHEGLGITEEQFMAVATHLSDALKHFNVPQHLIDRVIEIFASLKDDVVEQ</sequence>